<evidence type="ECO:0000256" key="1">
    <source>
        <dbReference type="SAM" id="SignalP"/>
    </source>
</evidence>
<dbReference type="PROSITE" id="PS51257">
    <property type="entry name" value="PROKAR_LIPOPROTEIN"/>
    <property type="match status" value="1"/>
</dbReference>
<proteinExistence type="predicted"/>
<gene>
    <name evidence="2" type="ORF">ENSA7_53120</name>
</gene>
<feature type="chain" id="PRO_5015599030" description="Lipoprotein" evidence="1">
    <location>
        <begin position="24"/>
        <end position="163"/>
    </location>
</feature>
<dbReference type="Proteomes" id="UP000238823">
    <property type="component" value="Unassembled WGS sequence"/>
</dbReference>
<organism evidence="2 3">
    <name type="scientific">Enhygromyxa salina</name>
    <dbReference type="NCBI Taxonomy" id="215803"/>
    <lineage>
        <taxon>Bacteria</taxon>
        <taxon>Pseudomonadati</taxon>
        <taxon>Myxococcota</taxon>
        <taxon>Polyangia</taxon>
        <taxon>Nannocystales</taxon>
        <taxon>Nannocystaceae</taxon>
        <taxon>Enhygromyxa</taxon>
    </lineage>
</organism>
<evidence type="ECO:0000313" key="3">
    <source>
        <dbReference type="Proteomes" id="UP000238823"/>
    </source>
</evidence>
<feature type="signal peptide" evidence="1">
    <location>
        <begin position="1"/>
        <end position="23"/>
    </location>
</feature>
<reference evidence="2 3" key="1">
    <citation type="submission" date="2018-03" db="EMBL/GenBank/DDBJ databases">
        <title>Draft Genome Sequences of the Obligatory Marine Myxobacteria Enhygromyxa salina SWB007.</title>
        <authorList>
            <person name="Poehlein A."/>
            <person name="Moghaddam J.A."/>
            <person name="Harms H."/>
            <person name="Alanjari M."/>
            <person name="Koenig G.M."/>
            <person name="Daniel R."/>
            <person name="Schaeberle T.F."/>
        </authorList>
    </citation>
    <scope>NUCLEOTIDE SEQUENCE [LARGE SCALE GENOMIC DNA]</scope>
    <source>
        <strain evidence="2 3">SWB007</strain>
    </source>
</reference>
<evidence type="ECO:0008006" key="4">
    <source>
        <dbReference type="Google" id="ProtNLM"/>
    </source>
</evidence>
<accession>A0A2S9YDR1</accession>
<name>A0A2S9YDR1_9BACT</name>
<sequence>MTNIPRRLTLVALAACTCLTALASACTVDEPATFIPRSGTWTYAEQSIVSNTCNNVKIPDPLTTFILDYDDGDEFQIELGAEDALCEIDGEAFYCAEYEVGSSGFPGTDAVFHMHVRWEGEFSSETVANGHEITTVTCTGEDCAELEGFPCSQDATFAAEFFN</sequence>
<dbReference type="AlphaFoldDB" id="A0A2S9YDR1"/>
<dbReference type="RefSeq" id="WP_106092200.1">
    <property type="nucleotide sequence ID" value="NZ_PVNL01000108.1"/>
</dbReference>
<evidence type="ECO:0000313" key="2">
    <source>
        <dbReference type="EMBL" id="PRQ03235.1"/>
    </source>
</evidence>
<protein>
    <recommendedName>
        <fullName evidence="4">Lipoprotein</fullName>
    </recommendedName>
</protein>
<dbReference type="EMBL" id="PVNL01000108">
    <property type="protein sequence ID" value="PRQ03235.1"/>
    <property type="molecule type" value="Genomic_DNA"/>
</dbReference>
<dbReference type="OrthoDB" id="9845590at2"/>
<comment type="caution">
    <text evidence="2">The sequence shown here is derived from an EMBL/GenBank/DDBJ whole genome shotgun (WGS) entry which is preliminary data.</text>
</comment>
<keyword evidence="1" id="KW-0732">Signal</keyword>